<dbReference type="SUPFAM" id="SSF52058">
    <property type="entry name" value="L domain-like"/>
    <property type="match status" value="2"/>
</dbReference>
<evidence type="ECO:0000256" key="1">
    <source>
        <dbReference type="ARBA" id="ARBA00004167"/>
    </source>
</evidence>
<dbReference type="EC" id="2.7.11.1" evidence="2"/>
<dbReference type="AlphaFoldDB" id="B8BBQ1"/>
<evidence type="ECO:0000256" key="7">
    <source>
        <dbReference type="ARBA" id="ARBA00022692"/>
    </source>
</evidence>
<dbReference type="Pfam" id="PF07714">
    <property type="entry name" value="PK_Tyr_Ser-Thr"/>
    <property type="match status" value="1"/>
</dbReference>
<keyword evidence="22" id="KW-1185">Reference proteome</keyword>
<evidence type="ECO:0000256" key="16">
    <source>
        <dbReference type="ARBA" id="ARBA00023180"/>
    </source>
</evidence>
<dbReference type="InterPro" id="IPR021720">
    <property type="entry name" value="Malectin_dom"/>
</dbReference>
<dbReference type="PANTHER" id="PTHR48006:SF53">
    <property type="entry name" value="OS08G0203400 PROTEIN"/>
    <property type="match status" value="1"/>
</dbReference>
<feature type="compositionally biased region" description="Polar residues" evidence="17">
    <location>
        <begin position="1074"/>
        <end position="1084"/>
    </location>
</feature>
<dbReference type="FunFam" id="3.80.10.10:FF:001380">
    <property type="entry name" value="Os05g0256100 protein"/>
    <property type="match status" value="1"/>
</dbReference>
<keyword evidence="8 19" id="KW-0732">Signal</keyword>
<keyword evidence="13 18" id="KW-1133">Transmembrane helix</keyword>
<comment type="subcellular location">
    <subcellularLocation>
        <location evidence="1">Membrane</location>
        <topology evidence="1">Single-pass membrane protein</topology>
    </subcellularLocation>
</comment>
<dbReference type="Gramene" id="BGIOSGA028172-TA">
    <property type="protein sequence ID" value="BGIOSGA028172-PA"/>
    <property type="gene ID" value="BGIOSGA028172"/>
</dbReference>
<evidence type="ECO:0000313" key="21">
    <source>
        <dbReference type="EMBL" id="EEC83077.1"/>
    </source>
</evidence>
<dbReference type="InterPro" id="IPR011009">
    <property type="entry name" value="Kinase-like_dom_sf"/>
</dbReference>
<accession>B8BBQ1</accession>
<feature type="chain" id="PRO_5002868742" description="non-specific serine/threonine protein kinase" evidence="19">
    <location>
        <begin position="24"/>
        <end position="1084"/>
    </location>
</feature>
<evidence type="ECO:0000256" key="13">
    <source>
        <dbReference type="ARBA" id="ARBA00022989"/>
    </source>
</evidence>
<dbReference type="FunFam" id="3.30.200.20:FF:000140">
    <property type="entry name" value="Leucine-rich repeat receptor-like protein kinase"/>
    <property type="match status" value="1"/>
</dbReference>
<dbReference type="InterPro" id="IPR051824">
    <property type="entry name" value="LRR_Rcpt-Like_S/T_Kinase"/>
</dbReference>
<evidence type="ECO:0000256" key="18">
    <source>
        <dbReference type="SAM" id="Phobius"/>
    </source>
</evidence>
<dbReference type="InterPro" id="IPR000719">
    <property type="entry name" value="Prot_kinase_dom"/>
</dbReference>
<dbReference type="Gene3D" id="2.60.120.430">
    <property type="entry name" value="Galactose-binding lectin"/>
    <property type="match status" value="1"/>
</dbReference>
<dbReference type="CDD" id="cd14066">
    <property type="entry name" value="STKc_IRAK"/>
    <property type="match status" value="1"/>
</dbReference>
<keyword evidence="15" id="KW-0675">Receptor</keyword>
<evidence type="ECO:0000313" key="22">
    <source>
        <dbReference type="Proteomes" id="UP000007015"/>
    </source>
</evidence>
<dbReference type="SUPFAM" id="SSF56112">
    <property type="entry name" value="Protein kinase-like (PK-like)"/>
    <property type="match status" value="1"/>
</dbReference>
<organism evidence="21 22">
    <name type="scientific">Oryza sativa subsp. indica</name>
    <name type="common">Rice</name>
    <dbReference type="NCBI Taxonomy" id="39946"/>
    <lineage>
        <taxon>Eukaryota</taxon>
        <taxon>Viridiplantae</taxon>
        <taxon>Streptophyta</taxon>
        <taxon>Embryophyta</taxon>
        <taxon>Tracheophyta</taxon>
        <taxon>Spermatophyta</taxon>
        <taxon>Magnoliopsida</taxon>
        <taxon>Liliopsida</taxon>
        <taxon>Poales</taxon>
        <taxon>Poaceae</taxon>
        <taxon>BOP clade</taxon>
        <taxon>Oryzoideae</taxon>
        <taxon>Oryzeae</taxon>
        <taxon>Oryzinae</taxon>
        <taxon>Oryza</taxon>
        <taxon>Oryza sativa</taxon>
    </lineage>
</organism>
<keyword evidence="3" id="KW-0723">Serine/threonine-protein kinase</keyword>
<keyword evidence="11" id="KW-0418">Kinase</keyword>
<dbReference type="FunFam" id="3.80.10.10:FF:000766">
    <property type="entry name" value="Os05g0263100 protein"/>
    <property type="match status" value="1"/>
</dbReference>
<dbReference type="SMART" id="SM00220">
    <property type="entry name" value="S_TKc"/>
    <property type="match status" value="1"/>
</dbReference>
<gene>
    <name evidence="21" type="ORF">OsI_28200</name>
</gene>
<feature type="signal peptide" evidence="19">
    <location>
        <begin position="1"/>
        <end position="23"/>
    </location>
</feature>
<feature type="domain" description="Protein kinase" evidence="20">
    <location>
        <begin position="742"/>
        <end position="1031"/>
    </location>
</feature>
<evidence type="ECO:0000256" key="5">
    <source>
        <dbReference type="ARBA" id="ARBA00022614"/>
    </source>
</evidence>
<evidence type="ECO:0000256" key="15">
    <source>
        <dbReference type="ARBA" id="ARBA00023170"/>
    </source>
</evidence>
<evidence type="ECO:0000256" key="19">
    <source>
        <dbReference type="SAM" id="SignalP"/>
    </source>
</evidence>
<dbReference type="FunFam" id="1.10.510.10:FF:000044">
    <property type="entry name" value="Putative LRR receptor-like serine/threonine-protein kinase"/>
    <property type="match status" value="1"/>
</dbReference>
<feature type="transmembrane region" description="Helical" evidence="18">
    <location>
        <begin position="682"/>
        <end position="707"/>
    </location>
</feature>
<evidence type="ECO:0000256" key="2">
    <source>
        <dbReference type="ARBA" id="ARBA00012513"/>
    </source>
</evidence>
<dbReference type="PROSITE" id="PS50011">
    <property type="entry name" value="PROTEIN_KINASE_DOM"/>
    <property type="match status" value="1"/>
</dbReference>
<reference evidence="21 22" key="1">
    <citation type="journal article" date="2005" name="PLoS Biol.">
        <title>The genomes of Oryza sativa: a history of duplications.</title>
        <authorList>
            <person name="Yu J."/>
            <person name="Wang J."/>
            <person name="Lin W."/>
            <person name="Li S."/>
            <person name="Li H."/>
            <person name="Zhou J."/>
            <person name="Ni P."/>
            <person name="Dong W."/>
            <person name="Hu S."/>
            <person name="Zeng C."/>
            <person name="Zhang J."/>
            <person name="Zhang Y."/>
            <person name="Li R."/>
            <person name="Xu Z."/>
            <person name="Li S."/>
            <person name="Li X."/>
            <person name="Zheng H."/>
            <person name="Cong L."/>
            <person name="Lin L."/>
            <person name="Yin J."/>
            <person name="Geng J."/>
            <person name="Li G."/>
            <person name="Shi J."/>
            <person name="Liu J."/>
            <person name="Lv H."/>
            <person name="Li J."/>
            <person name="Wang J."/>
            <person name="Deng Y."/>
            <person name="Ran L."/>
            <person name="Shi X."/>
            <person name="Wang X."/>
            <person name="Wu Q."/>
            <person name="Li C."/>
            <person name="Ren X."/>
            <person name="Wang J."/>
            <person name="Wang X."/>
            <person name="Li D."/>
            <person name="Liu D."/>
            <person name="Zhang X."/>
            <person name="Ji Z."/>
            <person name="Zhao W."/>
            <person name="Sun Y."/>
            <person name="Zhang Z."/>
            <person name="Bao J."/>
            <person name="Han Y."/>
            <person name="Dong L."/>
            <person name="Ji J."/>
            <person name="Chen P."/>
            <person name="Wu S."/>
            <person name="Liu J."/>
            <person name="Xiao Y."/>
            <person name="Bu D."/>
            <person name="Tan J."/>
            <person name="Yang L."/>
            <person name="Ye C."/>
            <person name="Zhang J."/>
            <person name="Xu J."/>
            <person name="Zhou Y."/>
            <person name="Yu Y."/>
            <person name="Zhang B."/>
            <person name="Zhuang S."/>
            <person name="Wei H."/>
            <person name="Liu B."/>
            <person name="Lei M."/>
            <person name="Yu H."/>
            <person name="Li Y."/>
            <person name="Xu H."/>
            <person name="Wei S."/>
            <person name="He X."/>
            <person name="Fang L."/>
            <person name="Zhang Z."/>
            <person name="Zhang Y."/>
            <person name="Huang X."/>
            <person name="Su Z."/>
            <person name="Tong W."/>
            <person name="Li J."/>
            <person name="Tong Z."/>
            <person name="Li S."/>
            <person name="Ye J."/>
            <person name="Wang L."/>
            <person name="Fang L."/>
            <person name="Lei T."/>
            <person name="Chen C."/>
            <person name="Chen H."/>
            <person name="Xu Z."/>
            <person name="Li H."/>
            <person name="Huang H."/>
            <person name="Zhang F."/>
            <person name="Xu H."/>
            <person name="Li N."/>
            <person name="Zhao C."/>
            <person name="Li S."/>
            <person name="Dong L."/>
            <person name="Huang Y."/>
            <person name="Li L."/>
            <person name="Xi Y."/>
            <person name="Qi Q."/>
            <person name="Li W."/>
            <person name="Zhang B."/>
            <person name="Hu W."/>
            <person name="Zhang Y."/>
            <person name="Tian X."/>
            <person name="Jiao Y."/>
            <person name="Liang X."/>
            <person name="Jin J."/>
            <person name="Gao L."/>
            <person name="Zheng W."/>
            <person name="Hao B."/>
            <person name="Liu S."/>
            <person name="Wang W."/>
            <person name="Yuan L."/>
            <person name="Cao M."/>
            <person name="McDermott J."/>
            <person name="Samudrala R."/>
            <person name="Wang J."/>
            <person name="Wong G.K."/>
            <person name="Yang H."/>
        </authorList>
    </citation>
    <scope>NUCLEOTIDE SEQUENCE [LARGE SCALE GENOMIC DNA]</scope>
    <source>
        <strain evidence="22">cv. 93-11</strain>
    </source>
</reference>
<keyword evidence="16" id="KW-0325">Glycoprotein</keyword>
<dbReference type="Pfam" id="PF23598">
    <property type="entry name" value="LRR_14"/>
    <property type="match status" value="2"/>
</dbReference>
<dbReference type="Gene3D" id="3.30.200.20">
    <property type="entry name" value="Phosphorylase Kinase, domain 1"/>
    <property type="match status" value="1"/>
</dbReference>
<keyword evidence="10" id="KW-0547">Nucleotide-binding</keyword>
<sequence length="1084" mass="118535">MGGHVIVWILLSVCSWRISAAQAQQPPRTDPVEVAALEAILGRWNKTNSPVWSMSGEPCRGVPVDGVTGLDGNPKNNPGIKCDCSYINGTVCHITQLKVYALNVVGQIPAELQNLTYLNYLDLDQNYLSGPIPSFIGQLTALTELHVGFNALSGPIPKELGNLTNLNLLGISLTNFTGQLPEELGNLTKLQRLYTDSAGLSGPFPSTFSKLKNLKLLRASDNDFTGKIPDYIGSLTNLEDLAFQGNSFEGPIPEMAALEAILGRWNKTTSPVWSMSGEPCRGVPVDGVTGLDGNPKNNPGIKCDCSYINGTVCHITQLKVYALNVVGQIPAELQNLTYLNYLDLDQNYLSGPIPSFIGQLTALTELHVGFNALSGPIPKELGNLTNLNLLGISLTNFTGQLPEELGNLTKLQRLYTDSAGLSGPFPSTFSKLKNLKLLRASDNDFTGKIPDYIGSLTNLEDLAFQGNSFEGPIPESLSNLTKLTTFVLRNCRISGDLGAVDFSKFTKLAFLDLSFNNISGKVPQSILNLQMLTDLFLGNNSLTGGLPDGISPSLKNFILPPGLNCLQKDTPCLRGSPECYPDSPTWKSLGRRVFDIYIQGDLKEKDFDIRKMAGGKSFTAVYKSYTATVSKNFLEIHLFWAGKGTCCIPIQGYYGPLISALSITPNFTPTVRNGVPKRKSKAGAIAGISLGASVVGLAALFGIFMFIKKRRRLAQQQGELYNLVGRPDVFSNAELKLATNNYSSQNILGEGGYGPVYKISCKLVGLPSKYKCNGMLPDGRVIAVKQLSQSSHQGKNQFVTEVATISSVQHRNLVKLHGCCIDSNTPLLVYEYLENGSLDQALFRKNSLKLDWATRFEIILGIARGLTYLHEESSVRIVHRDIKASNVLLDTDLTPKISDFGLARLYDEKKTHVSTGIAGTFGYLAPEYAMRRHLTEKVDVYAFGVVALETVAGRSNTNNSIEESKIYLLEWAWDLYEKEQAQRIVDPRLEDFNKDEVLRVIHVALLCTQGSPNQRPPMSRVMAVLTGDAEVVETVTKPSYITEWQYRDGNSTNSESTTSEFSRQKEIDPLTMSPAITGSSHDGR</sequence>
<dbReference type="Pfam" id="PF00560">
    <property type="entry name" value="LRR_1"/>
    <property type="match status" value="3"/>
</dbReference>
<evidence type="ECO:0000256" key="14">
    <source>
        <dbReference type="ARBA" id="ARBA00023136"/>
    </source>
</evidence>
<dbReference type="STRING" id="39946.B8BBQ1"/>
<dbReference type="Proteomes" id="UP000007015">
    <property type="component" value="Chromosome 8"/>
</dbReference>
<evidence type="ECO:0000256" key="8">
    <source>
        <dbReference type="ARBA" id="ARBA00022729"/>
    </source>
</evidence>
<dbReference type="GO" id="GO:0004674">
    <property type="term" value="F:protein serine/threonine kinase activity"/>
    <property type="evidence" value="ECO:0007669"/>
    <property type="project" value="UniProtKB-KW"/>
</dbReference>
<keyword evidence="14 18" id="KW-0472">Membrane</keyword>
<dbReference type="GO" id="GO:0005886">
    <property type="term" value="C:plasma membrane"/>
    <property type="evidence" value="ECO:0007669"/>
    <property type="project" value="TreeGrafter"/>
</dbReference>
<dbReference type="InterPro" id="IPR055414">
    <property type="entry name" value="LRR_R13L4/SHOC2-like"/>
</dbReference>
<evidence type="ECO:0000256" key="3">
    <source>
        <dbReference type="ARBA" id="ARBA00022527"/>
    </source>
</evidence>
<evidence type="ECO:0000256" key="4">
    <source>
        <dbReference type="ARBA" id="ARBA00022553"/>
    </source>
</evidence>
<evidence type="ECO:0000256" key="12">
    <source>
        <dbReference type="ARBA" id="ARBA00022840"/>
    </source>
</evidence>
<evidence type="ECO:0000256" key="11">
    <source>
        <dbReference type="ARBA" id="ARBA00022777"/>
    </source>
</evidence>
<keyword evidence="12" id="KW-0067">ATP-binding</keyword>
<name>B8BBQ1_ORYSI</name>
<keyword evidence="6" id="KW-0808">Transferase</keyword>
<dbReference type="PROSITE" id="PS00108">
    <property type="entry name" value="PROTEIN_KINASE_ST"/>
    <property type="match status" value="1"/>
</dbReference>
<evidence type="ECO:0000256" key="6">
    <source>
        <dbReference type="ARBA" id="ARBA00022679"/>
    </source>
</evidence>
<dbReference type="InterPro" id="IPR001245">
    <property type="entry name" value="Ser-Thr/Tyr_kinase_cat_dom"/>
</dbReference>
<dbReference type="HOGENOM" id="CLU_000288_114_1_1"/>
<keyword evidence="7 18" id="KW-0812">Transmembrane</keyword>
<protein>
    <recommendedName>
        <fullName evidence="2">non-specific serine/threonine protein kinase</fullName>
        <ecNumber evidence="2">2.7.11.1</ecNumber>
    </recommendedName>
</protein>
<keyword evidence="5" id="KW-0433">Leucine-rich repeat</keyword>
<feature type="compositionally biased region" description="Low complexity" evidence="17">
    <location>
        <begin position="1050"/>
        <end position="1060"/>
    </location>
</feature>
<dbReference type="GO" id="GO:0005524">
    <property type="term" value="F:ATP binding"/>
    <property type="evidence" value="ECO:0007669"/>
    <property type="project" value="UniProtKB-KW"/>
</dbReference>
<evidence type="ECO:0000256" key="9">
    <source>
        <dbReference type="ARBA" id="ARBA00022737"/>
    </source>
</evidence>
<feature type="region of interest" description="Disordered" evidence="17">
    <location>
        <begin position="1047"/>
        <end position="1084"/>
    </location>
</feature>
<keyword evidence="4" id="KW-0597">Phosphoprotein</keyword>
<evidence type="ECO:0000256" key="10">
    <source>
        <dbReference type="ARBA" id="ARBA00022741"/>
    </source>
</evidence>
<dbReference type="EMBL" id="CM000133">
    <property type="protein sequence ID" value="EEC83077.1"/>
    <property type="molecule type" value="Genomic_DNA"/>
</dbReference>
<dbReference type="PANTHER" id="PTHR48006">
    <property type="entry name" value="LEUCINE-RICH REPEAT-CONTAINING PROTEIN DDB_G0281931-RELATED"/>
    <property type="match status" value="1"/>
</dbReference>
<dbReference type="Gene3D" id="3.80.10.10">
    <property type="entry name" value="Ribonuclease Inhibitor"/>
    <property type="match status" value="4"/>
</dbReference>
<dbReference type="InterPro" id="IPR032675">
    <property type="entry name" value="LRR_dom_sf"/>
</dbReference>
<dbReference type="OMA" id="CACTYNN"/>
<dbReference type="InterPro" id="IPR008271">
    <property type="entry name" value="Ser/Thr_kinase_AS"/>
</dbReference>
<dbReference type="InterPro" id="IPR001611">
    <property type="entry name" value="Leu-rich_rpt"/>
</dbReference>
<evidence type="ECO:0000256" key="17">
    <source>
        <dbReference type="SAM" id="MobiDB-lite"/>
    </source>
</evidence>
<dbReference type="Gene3D" id="1.10.510.10">
    <property type="entry name" value="Transferase(Phosphotransferase) domain 1"/>
    <property type="match status" value="1"/>
</dbReference>
<keyword evidence="9" id="KW-0677">Repeat</keyword>
<dbReference type="Pfam" id="PF11721">
    <property type="entry name" value="Malectin"/>
    <property type="match status" value="1"/>
</dbReference>
<evidence type="ECO:0000259" key="20">
    <source>
        <dbReference type="PROSITE" id="PS50011"/>
    </source>
</evidence>
<proteinExistence type="predicted"/>